<name>A0AAU9VGC5_9FIRM</name>
<keyword evidence="7" id="KW-1185">Reference proteome</keyword>
<dbReference type="InterPro" id="IPR036265">
    <property type="entry name" value="HIT-like_sf"/>
</dbReference>
<dbReference type="EMBL" id="OW659496">
    <property type="protein sequence ID" value="CAH2761676.1"/>
    <property type="molecule type" value="Genomic_DNA"/>
</dbReference>
<dbReference type="Proteomes" id="UP001154095">
    <property type="component" value="Chromosome"/>
</dbReference>
<gene>
    <name evidence="6" type="primary">hit</name>
    <name evidence="6" type="ORF">ERYAMS2_00828</name>
    <name evidence="5" type="ORF">ERYAMS_00534</name>
</gene>
<dbReference type="PRINTS" id="PR00332">
    <property type="entry name" value="HISTRIAD"/>
</dbReference>
<dbReference type="SUPFAM" id="SSF54197">
    <property type="entry name" value="HIT-like"/>
    <property type="match status" value="1"/>
</dbReference>
<feature type="domain" description="HIT" evidence="4">
    <location>
        <begin position="3"/>
        <end position="111"/>
    </location>
</feature>
<dbReference type="PROSITE" id="PS00892">
    <property type="entry name" value="HIT_1"/>
    <property type="match status" value="1"/>
</dbReference>
<dbReference type="Pfam" id="PF01230">
    <property type="entry name" value="HIT"/>
    <property type="match status" value="1"/>
</dbReference>
<evidence type="ECO:0000256" key="2">
    <source>
        <dbReference type="PIRSR" id="PIRSR601310-3"/>
    </source>
</evidence>
<dbReference type="InterPro" id="IPR011146">
    <property type="entry name" value="HIT-like"/>
</dbReference>
<evidence type="ECO:0000313" key="8">
    <source>
        <dbReference type="Proteomes" id="UP001154111"/>
    </source>
</evidence>
<proteinExistence type="predicted"/>
<dbReference type="GO" id="GO:0009117">
    <property type="term" value="P:nucleotide metabolic process"/>
    <property type="evidence" value="ECO:0007669"/>
    <property type="project" value="TreeGrafter"/>
</dbReference>
<evidence type="ECO:0000313" key="5">
    <source>
        <dbReference type="EMBL" id="CAH2761676.1"/>
    </source>
</evidence>
<dbReference type="AlphaFoldDB" id="A0AAU9VGC5"/>
<evidence type="ECO:0000256" key="3">
    <source>
        <dbReference type="PROSITE-ProRule" id="PRU00464"/>
    </source>
</evidence>
<evidence type="ECO:0000256" key="1">
    <source>
        <dbReference type="PIRSR" id="PIRSR601310-1"/>
    </source>
</evidence>
<dbReference type="PROSITE" id="PS51084">
    <property type="entry name" value="HIT_2"/>
    <property type="match status" value="1"/>
</dbReference>
<dbReference type="PANTHER" id="PTHR46648">
    <property type="entry name" value="HIT FAMILY PROTEIN 1"/>
    <property type="match status" value="1"/>
</dbReference>
<dbReference type="Proteomes" id="UP001154111">
    <property type="component" value="Chromosome"/>
</dbReference>
<evidence type="ECO:0000313" key="7">
    <source>
        <dbReference type="Proteomes" id="UP001154095"/>
    </source>
</evidence>
<dbReference type="InterPro" id="IPR001310">
    <property type="entry name" value="Histidine_triad_HIT"/>
</dbReference>
<protein>
    <submittedName>
        <fullName evidence="6">HIT family protein</fullName>
    </submittedName>
</protein>
<sequence length="134" mass="15073">MTLFEKIINREIPAKIIWEDEDVIAFLDISQATQGHTLVVPKQATESVLTATPEVVSKVNCTAQMLSLKLMETFGATGVNILTNANEVSGQTVPHYHVHVIPRYDADELKFVPLQKNHDLDEVFKIFQEKNLTL</sequence>
<dbReference type="PANTHER" id="PTHR46648:SF1">
    <property type="entry name" value="ADENOSINE 5'-MONOPHOSPHORAMIDASE HNT1"/>
    <property type="match status" value="1"/>
</dbReference>
<evidence type="ECO:0000313" key="6">
    <source>
        <dbReference type="EMBL" id="CAH2761677.1"/>
    </source>
</evidence>
<dbReference type="Gene3D" id="3.30.428.10">
    <property type="entry name" value="HIT-like"/>
    <property type="match status" value="1"/>
</dbReference>
<reference evidence="6" key="1">
    <citation type="submission" date="2022-04" db="EMBL/GenBank/DDBJ databases">
        <authorList>
            <person name="Forde T."/>
        </authorList>
    </citation>
    <scope>NUCLEOTIDE SEQUENCE</scope>
    <source>
        <strain evidence="6">A18Y016a</strain>
        <strain evidence="5">A18Y020d</strain>
    </source>
</reference>
<dbReference type="RefSeq" id="WP_254007402.1">
    <property type="nucleotide sequence ID" value="NZ_OW659477.1"/>
</dbReference>
<accession>A0AAU9VGC5</accession>
<dbReference type="EMBL" id="OW659477">
    <property type="protein sequence ID" value="CAH2761677.1"/>
    <property type="molecule type" value="Genomic_DNA"/>
</dbReference>
<evidence type="ECO:0000259" key="4">
    <source>
        <dbReference type="PROSITE" id="PS51084"/>
    </source>
</evidence>
<feature type="active site" description="Tele-AMP-histidine intermediate" evidence="1">
    <location>
        <position position="97"/>
    </location>
</feature>
<dbReference type="GO" id="GO:0003824">
    <property type="term" value="F:catalytic activity"/>
    <property type="evidence" value="ECO:0007669"/>
    <property type="project" value="InterPro"/>
</dbReference>
<feature type="short sequence motif" description="Histidine triad motif" evidence="2 3">
    <location>
        <begin position="95"/>
        <end position="99"/>
    </location>
</feature>
<organism evidence="6 8">
    <name type="scientific">Erysipelothrix amsterdamensis</name>
    <dbReference type="NCBI Taxonomy" id="2929157"/>
    <lineage>
        <taxon>Bacteria</taxon>
        <taxon>Bacillati</taxon>
        <taxon>Bacillota</taxon>
        <taxon>Erysipelotrichia</taxon>
        <taxon>Erysipelotrichales</taxon>
        <taxon>Erysipelotrichaceae</taxon>
        <taxon>Erysipelothrix</taxon>
    </lineage>
</organism>
<dbReference type="InterPro" id="IPR019808">
    <property type="entry name" value="Histidine_triad_CS"/>
</dbReference>